<organism evidence="1 2">
    <name type="scientific">Chryseobacterium rhizosphaerae</name>
    <dbReference type="NCBI Taxonomy" id="395937"/>
    <lineage>
        <taxon>Bacteria</taxon>
        <taxon>Pseudomonadati</taxon>
        <taxon>Bacteroidota</taxon>
        <taxon>Flavobacteriia</taxon>
        <taxon>Flavobacteriales</taxon>
        <taxon>Weeksellaceae</taxon>
        <taxon>Chryseobacterium group</taxon>
        <taxon>Chryseobacterium</taxon>
    </lineage>
</organism>
<evidence type="ECO:0000313" key="2">
    <source>
        <dbReference type="Proteomes" id="UP001184861"/>
    </source>
</evidence>
<dbReference type="AlphaFoldDB" id="A0AAE3Y3D3"/>
<name>A0AAE3Y3D3_9FLAO</name>
<gene>
    <name evidence="1" type="ORF">J2787_000053</name>
</gene>
<sequence>MDNFSIIEHVTLAINPKFKDWVLFKNGTYIIFDDIASVGNVKDEAIKLMKEYGPVFGGTPAGDFNTIYLTETEGWLVSGHGYGMYTYVHPSELENDTPNDLEIGLFGRSKRNLDGMDPEIIHVNSI</sequence>
<evidence type="ECO:0000313" key="1">
    <source>
        <dbReference type="EMBL" id="MDR6524683.1"/>
    </source>
</evidence>
<dbReference type="RefSeq" id="WP_309944029.1">
    <property type="nucleotide sequence ID" value="NZ_JAVDQY010000001.1"/>
</dbReference>
<accession>A0AAE3Y3D3</accession>
<dbReference type="EMBL" id="JAVDQY010000001">
    <property type="protein sequence ID" value="MDR6524683.1"/>
    <property type="molecule type" value="Genomic_DNA"/>
</dbReference>
<dbReference type="Proteomes" id="UP001184861">
    <property type="component" value="Unassembled WGS sequence"/>
</dbReference>
<protein>
    <submittedName>
        <fullName evidence="1">Uncharacterized protein</fullName>
    </submittedName>
</protein>
<comment type="caution">
    <text evidence="1">The sequence shown here is derived from an EMBL/GenBank/DDBJ whole genome shotgun (WGS) entry which is preliminary data.</text>
</comment>
<reference evidence="1" key="1">
    <citation type="submission" date="2023-07" db="EMBL/GenBank/DDBJ databases">
        <title>Sorghum-associated microbial communities from plants grown in Nebraska, USA.</title>
        <authorList>
            <person name="Schachtman D."/>
        </authorList>
    </citation>
    <scope>NUCLEOTIDE SEQUENCE</scope>
    <source>
        <strain evidence="1">DS2360</strain>
    </source>
</reference>
<proteinExistence type="predicted"/>